<feature type="domain" description="Sulfotransferase" evidence="3">
    <location>
        <begin position="7"/>
        <end position="85"/>
    </location>
</feature>
<dbReference type="GeneID" id="17265839"/>
<dbReference type="SUPFAM" id="SSF52540">
    <property type="entry name" value="P-loop containing nucleoside triphosphate hydrolases"/>
    <property type="match status" value="1"/>
</dbReference>
<dbReference type="RefSeq" id="XP_005772717.1">
    <property type="nucleotide sequence ID" value="XM_005772660.1"/>
</dbReference>
<keyword evidence="5" id="KW-1185">Reference proteome</keyword>
<dbReference type="HOGENOM" id="CLU_1681212_0_0_1"/>
<evidence type="ECO:0000313" key="4">
    <source>
        <dbReference type="EnsemblProtists" id="EOD20288"/>
    </source>
</evidence>
<evidence type="ECO:0000256" key="2">
    <source>
        <dbReference type="ARBA" id="ARBA00022679"/>
    </source>
</evidence>
<reference evidence="5" key="1">
    <citation type="journal article" date="2013" name="Nature">
        <title>Pan genome of the phytoplankton Emiliania underpins its global distribution.</title>
        <authorList>
            <person name="Read B.A."/>
            <person name="Kegel J."/>
            <person name="Klute M.J."/>
            <person name="Kuo A."/>
            <person name="Lefebvre S.C."/>
            <person name="Maumus F."/>
            <person name="Mayer C."/>
            <person name="Miller J."/>
            <person name="Monier A."/>
            <person name="Salamov A."/>
            <person name="Young J."/>
            <person name="Aguilar M."/>
            <person name="Claverie J.M."/>
            <person name="Frickenhaus S."/>
            <person name="Gonzalez K."/>
            <person name="Herman E.K."/>
            <person name="Lin Y.C."/>
            <person name="Napier J."/>
            <person name="Ogata H."/>
            <person name="Sarno A.F."/>
            <person name="Shmutz J."/>
            <person name="Schroeder D."/>
            <person name="de Vargas C."/>
            <person name="Verret F."/>
            <person name="von Dassow P."/>
            <person name="Valentin K."/>
            <person name="Van de Peer Y."/>
            <person name="Wheeler G."/>
            <person name="Dacks J.B."/>
            <person name="Delwiche C.F."/>
            <person name="Dyhrman S.T."/>
            <person name="Glockner G."/>
            <person name="John U."/>
            <person name="Richards T."/>
            <person name="Worden A.Z."/>
            <person name="Zhang X."/>
            <person name="Grigoriev I.V."/>
            <person name="Allen A.E."/>
            <person name="Bidle K."/>
            <person name="Borodovsky M."/>
            <person name="Bowler C."/>
            <person name="Brownlee C."/>
            <person name="Cock J.M."/>
            <person name="Elias M."/>
            <person name="Gladyshev V.N."/>
            <person name="Groth M."/>
            <person name="Guda C."/>
            <person name="Hadaegh A."/>
            <person name="Iglesias-Rodriguez M.D."/>
            <person name="Jenkins J."/>
            <person name="Jones B.M."/>
            <person name="Lawson T."/>
            <person name="Leese F."/>
            <person name="Lindquist E."/>
            <person name="Lobanov A."/>
            <person name="Lomsadze A."/>
            <person name="Malik S.B."/>
            <person name="Marsh M.E."/>
            <person name="Mackinder L."/>
            <person name="Mock T."/>
            <person name="Mueller-Roeber B."/>
            <person name="Pagarete A."/>
            <person name="Parker M."/>
            <person name="Probert I."/>
            <person name="Quesneville H."/>
            <person name="Raines C."/>
            <person name="Rensing S.A."/>
            <person name="Riano-Pachon D.M."/>
            <person name="Richier S."/>
            <person name="Rokitta S."/>
            <person name="Shiraiwa Y."/>
            <person name="Soanes D.M."/>
            <person name="van der Giezen M."/>
            <person name="Wahlund T.M."/>
            <person name="Williams B."/>
            <person name="Wilson W."/>
            <person name="Wolfe G."/>
            <person name="Wurch L.L."/>
        </authorList>
    </citation>
    <scope>NUCLEOTIDE SEQUENCE</scope>
</reference>
<dbReference type="InterPro" id="IPR000863">
    <property type="entry name" value="Sulfotransferase_dom"/>
</dbReference>
<dbReference type="GO" id="GO:0008146">
    <property type="term" value="F:sulfotransferase activity"/>
    <property type="evidence" value="ECO:0007669"/>
    <property type="project" value="InterPro"/>
</dbReference>
<dbReference type="PANTHER" id="PTHR11783">
    <property type="entry name" value="SULFOTRANSFERASE SULT"/>
    <property type="match status" value="1"/>
</dbReference>
<evidence type="ECO:0000256" key="1">
    <source>
        <dbReference type="ARBA" id="ARBA00005771"/>
    </source>
</evidence>
<dbReference type="eggNOG" id="KOG1584">
    <property type="taxonomic scope" value="Eukaryota"/>
</dbReference>
<keyword evidence="2" id="KW-0808">Transferase</keyword>
<dbReference type="EnsemblProtists" id="EOD20288">
    <property type="protein sequence ID" value="EOD20288"/>
    <property type="gene ID" value="EMIHUDRAFT_242166"/>
</dbReference>
<organism evidence="4 5">
    <name type="scientific">Emiliania huxleyi (strain CCMP1516)</name>
    <dbReference type="NCBI Taxonomy" id="280463"/>
    <lineage>
        <taxon>Eukaryota</taxon>
        <taxon>Haptista</taxon>
        <taxon>Haptophyta</taxon>
        <taxon>Prymnesiophyceae</taxon>
        <taxon>Isochrysidales</taxon>
        <taxon>Noelaerhabdaceae</taxon>
        <taxon>Emiliania</taxon>
    </lineage>
</organism>
<accession>A0A0D3J9V3</accession>
<comment type="similarity">
    <text evidence="1">Belongs to the sulfotransferase 1 family.</text>
</comment>
<dbReference type="Proteomes" id="UP000013827">
    <property type="component" value="Unassembled WGS sequence"/>
</dbReference>
<evidence type="ECO:0000259" key="3">
    <source>
        <dbReference type="Pfam" id="PF00685"/>
    </source>
</evidence>
<dbReference type="Gene3D" id="3.40.50.300">
    <property type="entry name" value="P-loop containing nucleotide triphosphate hydrolases"/>
    <property type="match status" value="1"/>
</dbReference>
<protein>
    <recommendedName>
        <fullName evidence="3">Sulfotransferase domain-containing protein</fullName>
    </recommendedName>
</protein>
<reference evidence="4" key="2">
    <citation type="submission" date="2024-10" db="UniProtKB">
        <authorList>
            <consortium name="EnsemblProtists"/>
        </authorList>
    </citation>
    <scope>IDENTIFICATION</scope>
</reference>
<dbReference type="PaxDb" id="2903-EOD20288"/>
<evidence type="ECO:0000313" key="5">
    <source>
        <dbReference type="Proteomes" id="UP000013827"/>
    </source>
</evidence>
<sequence>MPYADGAKTIFVVRNPKDTAVSFYHHARNKDAFQFAEGEWPDFFDIFMRGGVGSGDWFEFVTEWWDLSQRRPASVLWVHYEEMLKVVAGSRFDAMKATHNNQTGRRGHFRRGVAGGWREEMSEEQSTAIDEAFARRLPLELQRLFQFEVALDATPPH</sequence>
<proteinExistence type="inferred from homology"/>
<dbReference type="KEGG" id="ehx:EMIHUDRAFT_242166"/>
<dbReference type="Pfam" id="PF00685">
    <property type="entry name" value="Sulfotransfer_1"/>
    <property type="match status" value="1"/>
</dbReference>
<name>A0A0D3J9V3_EMIH1</name>
<dbReference type="InterPro" id="IPR027417">
    <property type="entry name" value="P-loop_NTPase"/>
</dbReference>
<dbReference type="AlphaFoldDB" id="A0A0D3J9V3"/>
<dbReference type="STRING" id="2903.R1CC28"/>